<dbReference type="GO" id="GO:0022857">
    <property type="term" value="F:transmembrane transporter activity"/>
    <property type="evidence" value="ECO:0000318"/>
    <property type="project" value="GO_Central"/>
</dbReference>
<evidence type="ECO:0000256" key="2">
    <source>
        <dbReference type="ARBA" id="ARBA00006024"/>
    </source>
</evidence>
<dbReference type="RefSeq" id="XP_035539677.1">
    <property type="nucleotide sequence ID" value="XM_035683784.1"/>
</dbReference>
<dbReference type="InterPro" id="IPR023214">
    <property type="entry name" value="HAD_sf"/>
</dbReference>
<dbReference type="SUPFAM" id="SSF56784">
    <property type="entry name" value="HAD-like"/>
    <property type="match status" value="1"/>
</dbReference>
<dbReference type="PROSITE" id="PS50846">
    <property type="entry name" value="HMA_2"/>
    <property type="match status" value="1"/>
</dbReference>
<dbReference type="InterPro" id="IPR036412">
    <property type="entry name" value="HAD-like_sf"/>
</dbReference>
<dbReference type="InterPro" id="IPR006121">
    <property type="entry name" value="HMA_dom"/>
</dbReference>
<evidence type="ECO:0000256" key="5">
    <source>
        <dbReference type="ARBA" id="ARBA00023136"/>
    </source>
</evidence>
<dbReference type="InterPro" id="IPR023299">
    <property type="entry name" value="ATPase_P-typ_cyto_dom_N"/>
</dbReference>
<gene>
    <name evidence="9" type="primary">LOC109005792</name>
</gene>
<dbReference type="PROSITE" id="PS01229">
    <property type="entry name" value="COF_2"/>
    <property type="match status" value="1"/>
</dbReference>
<comment type="subcellular location">
    <subcellularLocation>
        <location evidence="1">Membrane</location>
        <topology evidence="1">Multi-pass membrane protein</topology>
    </subcellularLocation>
</comment>
<dbReference type="InterPro" id="IPR036163">
    <property type="entry name" value="HMA_dom_sf"/>
</dbReference>
<evidence type="ECO:0000313" key="9">
    <source>
        <dbReference type="RefSeq" id="XP_035539677.1"/>
    </source>
</evidence>
<dbReference type="GO" id="GO:0046872">
    <property type="term" value="F:metal ion binding"/>
    <property type="evidence" value="ECO:0007669"/>
    <property type="project" value="UniProtKB-KW"/>
</dbReference>
<dbReference type="Proteomes" id="UP000235220">
    <property type="component" value="Chromosome 12"/>
</dbReference>
<feature type="transmembrane region" description="Helical" evidence="6">
    <location>
        <begin position="334"/>
        <end position="362"/>
    </location>
</feature>
<keyword evidence="3 6" id="KW-0812">Transmembrane</keyword>
<feature type="transmembrane region" description="Helical" evidence="6">
    <location>
        <begin position="642"/>
        <end position="661"/>
    </location>
</feature>
<feature type="domain" description="HMA" evidence="7">
    <location>
        <begin position="6"/>
        <end position="72"/>
    </location>
</feature>
<feature type="transmembrane region" description="Helical" evidence="6">
    <location>
        <begin position="307"/>
        <end position="328"/>
    </location>
</feature>
<dbReference type="FunFam" id="2.70.150.10:FF:000002">
    <property type="entry name" value="Copper-transporting ATPase 1, putative"/>
    <property type="match status" value="1"/>
</dbReference>
<dbReference type="CDD" id="cd00371">
    <property type="entry name" value="HMA"/>
    <property type="match status" value="1"/>
</dbReference>
<dbReference type="InterPro" id="IPR023298">
    <property type="entry name" value="ATPase_P-typ_TM_dom_sf"/>
</dbReference>
<dbReference type="GO" id="GO:0016887">
    <property type="term" value="F:ATP hydrolysis activity"/>
    <property type="evidence" value="ECO:0007669"/>
    <property type="project" value="InterPro"/>
</dbReference>
<dbReference type="Pfam" id="PF00122">
    <property type="entry name" value="E1-E2_ATPase"/>
    <property type="match status" value="1"/>
</dbReference>
<dbReference type="FunFam" id="3.30.70.100:FF:000022">
    <property type="entry name" value="Putative cadmium/zinc-transporting ATPase 3"/>
    <property type="match status" value="1"/>
</dbReference>
<protein>
    <submittedName>
        <fullName evidence="9">Inactive cadmium/zinc-transporting ATPase HMA3</fullName>
    </submittedName>
</protein>
<keyword evidence="6" id="KW-0479">Metal-binding</keyword>
<dbReference type="PROSITE" id="PS00154">
    <property type="entry name" value="ATPASE_E1_E2"/>
    <property type="match status" value="1"/>
</dbReference>
<dbReference type="KEGG" id="jre:109005792"/>
<dbReference type="SUPFAM" id="SSF81665">
    <property type="entry name" value="Calcium ATPase, transmembrane domain M"/>
    <property type="match status" value="1"/>
</dbReference>
<dbReference type="NCBIfam" id="TIGR01512">
    <property type="entry name" value="ATPase-IB2_Cd"/>
    <property type="match status" value="1"/>
</dbReference>
<dbReference type="InterPro" id="IPR008250">
    <property type="entry name" value="ATPase_P-typ_transduc_dom_A_sf"/>
</dbReference>
<dbReference type="OrthoDB" id="432719at2759"/>
<dbReference type="CDD" id="cd02079">
    <property type="entry name" value="P-type_ATPase_HM"/>
    <property type="match status" value="1"/>
</dbReference>
<keyword evidence="4 6" id="KW-1133">Transmembrane helix</keyword>
<dbReference type="SUPFAM" id="SSF55008">
    <property type="entry name" value="HMA, heavy metal-associated domain"/>
    <property type="match status" value="1"/>
</dbReference>
<dbReference type="Gene3D" id="3.30.70.100">
    <property type="match status" value="1"/>
</dbReference>
<dbReference type="PANTHER" id="PTHR48085">
    <property type="entry name" value="CADMIUM/ZINC-TRANSPORTING ATPASE HMA2-RELATED"/>
    <property type="match status" value="1"/>
</dbReference>
<dbReference type="GO" id="GO:0055085">
    <property type="term" value="P:transmembrane transport"/>
    <property type="evidence" value="ECO:0000318"/>
    <property type="project" value="GO_Central"/>
</dbReference>
<dbReference type="GO" id="GO:0016020">
    <property type="term" value="C:membrane"/>
    <property type="evidence" value="ECO:0000318"/>
    <property type="project" value="GO_Central"/>
</dbReference>
<dbReference type="AlphaFoldDB" id="A0A6P9EA72"/>
<dbReference type="InterPro" id="IPR018303">
    <property type="entry name" value="ATPase_P-typ_P_site"/>
</dbReference>
<dbReference type="GO" id="GO:0019829">
    <property type="term" value="F:ATPase-coupled monoatomic cation transmembrane transporter activity"/>
    <property type="evidence" value="ECO:0007669"/>
    <property type="project" value="InterPro"/>
</dbReference>
<dbReference type="SUPFAM" id="SSF81653">
    <property type="entry name" value="Calcium ATPase, transduction domain A"/>
    <property type="match status" value="1"/>
</dbReference>
<dbReference type="Gene3D" id="2.70.150.10">
    <property type="entry name" value="Calcium-transporting ATPase, cytoplasmic transduction domain A"/>
    <property type="match status" value="1"/>
</dbReference>
<dbReference type="FunFam" id="3.40.1110.10:FF:000043">
    <property type="entry name" value="Putative cadmium/zinc-transporting ATPase 3"/>
    <property type="match status" value="1"/>
</dbReference>
<reference evidence="9" key="1">
    <citation type="submission" date="2025-08" db="UniProtKB">
        <authorList>
            <consortium name="RefSeq"/>
        </authorList>
    </citation>
    <scope>IDENTIFICATION</scope>
    <source>
        <tissue evidence="9">Leaves</tissue>
    </source>
</reference>
<evidence type="ECO:0000259" key="7">
    <source>
        <dbReference type="PROSITE" id="PS50846"/>
    </source>
</evidence>
<accession>A0A6P9EA72</accession>
<keyword evidence="6" id="KW-0067">ATP-binding</keyword>
<dbReference type="InterPro" id="IPR051014">
    <property type="entry name" value="Cation_Transport_ATPase_IB"/>
</dbReference>
<keyword evidence="5 6" id="KW-0472">Membrane</keyword>
<comment type="similarity">
    <text evidence="2 6">Belongs to the cation transport ATPase (P-type) (TC 3.A.3) family. Type IB subfamily.</text>
</comment>
<dbReference type="PRINTS" id="PR00119">
    <property type="entry name" value="CATATPASE"/>
</dbReference>
<evidence type="ECO:0000256" key="6">
    <source>
        <dbReference type="RuleBase" id="RU362081"/>
    </source>
</evidence>
<dbReference type="Pfam" id="PF00702">
    <property type="entry name" value="Hydrolase"/>
    <property type="match status" value="1"/>
</dbReference>
<dbReference type="InterPro" id="IPR001757">
    <property type="entry name" value="P_typ_ATPase"/>
</dbReference>
<evidence type="ECO:0000256" key="4">
    <source>
        <dbReference type="ARBA" id="ARBA00022989"/>
    </source>
</evidence>
<dbReference type="InterPro" id="IPR059000">
    <property type="entry name" value="ATPase_P-type_domA"/>
</dbReference>
<name>A0A6P9EA72_JUGRE</name>
<proteinExistence type="inferred from homology"/>
<evidence type="ECO:0000256" key="1">
    <source>
        <dbReference type="ARBA" id="ARBA00004141"/>
    </source>
</evidence>
<dbReference type="NCBIfam" id="TIGR01494">
    <property type="entry name" value="ATPase_P-type"/>
    <property type="match status" value="1"/>
</dbReference>
<dbReference type="Gramene" id="Jr12_13270_p1">
    <property type="protein sequence ID" value="cds.Jr12_13270_p1"/>
    <property type="gene ID" value="Jr12_13270"/>
</dbReference>
<keyword evidence="6" id="KW-0547">Nucleotide-binding</keyword>
<feature type="transmembrane region" description="Helical" evidence="6">
    <location>
        <begin position="111"/>
        <end position="130"/>
    </location>
</feature>
<dbReference type="GO" id="GO:0005524">
    <property type="term" value="F:ATP binding"/>
    <property type="evidence" value="ECO:0007669"/>
    <property type="project" value="UniProtKB-UniRule"/>
</dbReference>
<evidence type="ECO:0000313" key="8">
    <source>
        <dbReference type="Proteomes" id="UP000235220"/>
    </source>
</evidence>
<dbReference type="Gene3D" id="3.40.50.1000">
    <property type="entry name" value="HAD superfamily/HAD-like"/>
    <property type="match status" value="1"/>
</dbReference>
<dbReference type="GeneID" id="109005792"/>
<evidence type="ECO:0000256" key="3">
    <source>
        <dbReference type="ARBA" id="ARBA00022692"/>
    </source>
</evidence>
<organism evidence="8 9">
    <name type="scientific">Juglans regia</name>
    <name type="common">English walnut</name>
    <dbReference type="NCBI Taxonomy" id="51240"/>
    <lineage>
        <taxon>Eukaryota</taxon>
        <taxon>Viridiplantae</taxon>
        <taxon>Streptophyta</taxon>
        <taxon>Embryophyta</taxon>
        <taxon>Tracheophyta</taxon>
        <taxon>Spermatophyta</taxon>
        <taxon>Magnoliopsida</taxon>
        <taxon>eudicotyledons</taxon>
        <taxon>Gunneridae</taxon>
        <taxon>Pentapetalae</taxon>
        <taxon>rosids</taxon>
        <taxon>fabids</taxon>
        <taxon>Fagales</taxon>
        <taxon>Juglandaceae</taxon>
        <taxon>Juglans</taxon>
    </lineage>
</organism>
<dbReference type="Gene3D" id="3.40.1110.10">
    <property type="entry name" value="Calcium-transporting ATPase, cytoplasmic domain N"/>
    <property type="match status" value="1"/>
</dbReference>
<keyword evidence="8" id="KW-1185">Reference proteome</keyword>
<sequence length="955" mass="102697">MAENLKKSYFEVLGLCCASEVTLVERILKSLNGVKEISVILPTKTLIVVHDTVFISEIQVVDALNKARLEATVRPQEESNFQNRWPAPSTMVCGLLLALSFLKYIYHPLGWLALAAVIVGLPTLVLRSIASIRNLTLNINILVLMAVVGTLALQDYWEAGTVVFLYSIAQWLESRASYKAMATMSSLMSMAPQKATIAETGEHVDVNVVELDTVLAVKAGNVIPLDGVVVEGKCEVDEKMLTGESFPVTKELYSPVLAGTININGYINLKTTALAKDSVVARMAKLVEEAHNKKSKTQRFIDNCAKYYIPVVMLISCALAVIPAALRLPNEDKWFHLAIVVLVSTCPCALILSTPVAIFCALSKAATNGLLVKGGDYLEILARVKIAAFDKTGTITRGEFVVTDFRAINDDVSLSTLLHWVSSIESKSSHPMAAALVDHARLHSIEPKPENVEDFQNFPGEGVFGKIDGHDIYIGNRRIGLRSGHGTVGSHKMKGNTDGYVYSGTTLVGIFSLSDSCRSGAMEAIEEMTSLGIKSVMLTGDSHTAAMLAQDQLNHALDVIHSELLPADKARIIEDYKKEGPTVMIGDGMNDAPALATADVGISMGISGSALAMETGHVILMSNDIRKIPKAIQLARRTLRKLIENVIISISTKGAILALAFAGYPLIWAAVLTDVGTCLIVILNSMLLLQETSKSHEDFARSSYGTFTTTSSLKEKSTTAVGGKGTYDGGYHIPEAKICNDRCRCCKKVIHYVESPSVSNPTDDSGLLGVNLLGKHQITNLVGRQGGGNSKFQTVKQCSDGCGDKGPNNVRNCGHSDGVELDNDACTCLLPRHELEPCNNVASTGKGCSNCTEINCKYDNFEDILEASSKVCYPQNSEVQSQQRKCCSGCGVAQGATIINTASTTAGLEISIVTDASMIAKIKECCKRSGEQCCGKHERQCGAGFVDSLSEIVIN</sequence>
<dbReference type="PANTHER" id="PTHR48085:SF3">
    <property type="entry name" value="INACTIVE CADMIUM_ZINC-TRANSPORTING ATPASE HMA3"/>
    <property type="match status" value="1"/>
</dbReference>
<dbReference type="InterPro" id="IPR027256">
    <property type="entry name" value="P-typ_ATPase_IB"/>
</dbReference>
<dbReference type="NCBIfam" id="TIGR01525">
    <property type="entry name" value="ATPase-IB_hvy"/>
    <property type="match status" value="1"/>
</dbReference>